<evidence type="ECO:0000313" key="1">
    <source>
        <dbReference type="EMBL" id="CAF0790627.1"/>
    </source>
</evidence>
<sequence length="455" mass="51898">MAKPTPLPMGRPNPHILQSRGAEPYIMNFYSTSYSTTYAKPNIETNKGKHKDIPAFSGESVFKPRSAPLENKTGFTTNVRPQIYYNRNLDEFDNPEMGRMLSDNYETITKQAFQPYQQNTGLEELPAKVADLNTAYTQTAYNHNPRPADVANLYLDTRIRAPYDVLPKHRALLDKINDHNPTTNENHGHGPFYMSTETGTKFVVNKKEEKMNPSVGPKEISGFVSNKEMEDVLTGVPGERWLFRDRPTDISETHLKFQNYPLTKDETQLPNISNLDKTRDSTYVKTLRPSDINPKGFDYTKPSEYKDNFLGVQRPDLYNGQKLGTSVIGEKEIGGQAHNEKAHLQTLDDPRRFVTNYKIKHYDMTPVGKDREGFVSGGVKNLIDDGYTKNNKIHSNAELLNPNATLKSMDPYQSRSIRANNRFYDDRTHDHKFTLSNKTVTFSDNNQYSVNTSSF</sequence>
<reference evidence="1" key="1">
    <citation type="submission" date="2021-02" db="EMBL/GenBank/DDBJ databases">
        <authorList>
            <person name="Nowell W R."/>
        </authorList>
    </citation>
    <scope>NUCLEOTIDE SEQUENCE</scope>
    <source>
        <strain evidence="1">Ploen Becks lab</strain>
    </source>
</reference>
<dbReference type="AlphaFoldDB" id="A0A813S3B0"/>
<protein>
    <submittedName>
        <fullName evidence="1">Uncharacterized protein</fullName>
    </submittedName>
</protein>
<dbReference type="GO" id="GO:0019902">
    <property type="term" value="F:phosphatase binding"/>
    <property type="evidence" value="ECO:0007669"/>
    <property type="project" value="TreeGrafter"/>
</dbReference>
<accession>A0A813S3B0</accession>
<dbReference type="PANTHER" id="PTHR34349">
    <property type="entry name" value="PROTEIN PHOSPHATASE 1 REGULATORY SUBUNIT 32"/>
    <property type="match status" value="1"/>
</dbReference>
<dbReference type="Pfam" id="PF15691">
    <property type="entry name" value="PPP1R32"/>
    <property type="match status" value="2"/>
</dbReference>
<keyword evidence="2" id="KW-1185">Reference proteome</keyword>
<evidence type="ECO:0000313" key="2">
    <source>
        <dbReference type="Proteomes" id="UP000663879"/>
    </source>
</evidence>
<comment type="caution">
    <text evidence="1">The sequence shown here is derived from an EMBL/GenBank/DDBJ whole genome shotgun (WGS) entry which is preliminary data.</text>
</comment>
<dbReference type="EMBL" id="CAJNOC010000677">
    <property type="protein sequence ID" value="CAF0790627.1"/>
    <property type="molecule type" value="Genomic_DNA"/>
</dbReference>
<proteinExistence type="predicted"/>
<name>A0A813S3B0_9BILA</name>
<dbReference type="Proteomes" id="UP000663879">
    <property type="component" value="Unassembled WGS sequence"/>
</dbReference>
<organism evidence="1 2">
    <name type="scientific">Brachionus calyciflorus</name>
    <dbReference type="NCBI Taxonomy" id="104777"/>
    <lineage>
        <taxon>Eukaryota</taxon>
        <taxon>Metazoa</taxon>
        <taxon>Spiralia</taxon>
        <taxon>Gnathifera</taxon>
        <taxon>Rotifera</taxon>
        <taxon>Eurotatoria</taxon>
        <taxon>Monogononta</taxon>
        <taxon>Pseudotrocha</taxon>
        <taxon>Ploima</taxon>
        <taxon>Brachionidae</taxon>
        <taxon>Brachionus</taxon>
    </lineage>
</organism>
<dbReference type="OrthoDB" id="9980630at2759"/>
<gene>
    <name evidence="1" type="ORF">OXX778_LOCUS5948</name>
</gene>
<dbReference type="InterPro" id="IPR031410">
    <property type="entry name" value="SAXO4"/>
</dbReference>
<dbReference type="PANTHER" id="PTHR34349:SF1">
    <property type="entry name" value="PROTEIN PHOSPHATASE 1 REGULATORY SUBUNIT 32"/>
    <property type="match status" value="1"/>
</dbReference>